<accession>A0ABU7F0M3</accession>
<dbReference type="SMART" id="SM00060">
    <property type="entry name" value="FN3"/>
    <property type="match status" value="1"/>
</dbReference>
<dbReference type="InterPro" id="IPR003961">
    <property type="entry name" value="FN3_dom"/>
</dbReference>
<dbReference type="EMBL" id="JAHUTJ010074097">
    <property type="protein sequence ID" value="MED6292998.1"/>
    <property type="molecule type" value="Genomic_DNA"/>
</dbReference>
<dbReference type="PANTHER" id="PTHR46708:SF2">
    <property type="entry name" value="FIBRONECTIN TYPE-III DOMAIN-CONTAINING PROTEIN"/>
    <property type="match status" value="1"/>
</dbReference>
<evidence type="ECO:0000313" key="4">
    <source>
        <dbReference type="Proteomes" id="UP001352852"/>
    </source>
</evidence>
<dbReference type="CDD" id="cd00063">
    <property type="entry name" value="FN3"/>
    <property type="match status" value="1"/>
</dbReference>
<dbReference type="InterPro" id="IPR036116">
    <property type="entry name" value="FN3_sf"/>
</dbReference>
<gene>
    <name evidence="3" type="ORF">CHARACLAT_006297</name>
</gene>
<comment type="caution">
    <text evidence="3">The sequence shown here is derived from an EMBL/GenBank/DDBJ whole genome shotgun (WGS) entry which is preliminary data.</text>
</comment>
<keyword evidence="4" id="KW-1185">Reference proteome</keyword>
<protein>
    <recommendedName>
        <fullName evidence="2">Fibronectin type-III domain-containing protein</fullName>
    </recommendedName>
</protein>
<dbReference type="Gene3D" id="2.60.40.10">
    <property type="entry name" value="Immunoglobulins"/>
    <property type="match status" value="1"/>
</dbReference>
<dbReference type="InterPro" id="IPR050991">
    <property type="entry name" value="ECM_Regulatory_Proteins"/>
</dbReference>
<name>A0ABU7F0M3_9TELE</name>
<dbReference type="SUPFAM" id="SSF49265">
    <property type="entry name" value="Fibronectin type III"/>
    <property type="match status" value="1"/>
</dbReference>
<sequence>MQPSFSSPVSSPRRFRVKVLGQDKLEVSWKEPKGDFEGYKVIYTTRPGGQQKGVELAKQETNLVIKDFDPSKEYNFKIFAVNKGKESKPLQGKYEAQQLGSQTAQTLGGKKSDVTRENNEISEGLCRMMLASLFLKFINQHCYGDNMQQAARAPKGRQRRQLELSWKAFSVCNNLLKGCN</sequence>
<evidence type="ECO:0000313" key="3">
    <source>
        <dbReference type="EMBL" id="MED6292998.1"/>
    </source>
</evidence>
<dbReference type="InterPro" id="IPR013783">
    <property type="entry name" value="Ig-like_fold"/>
</dbReference>
<dbReference type="PROSITE" id="PS50853">
    <property type="entry name" value="FN3"/>
    <property type="match status" value="1"/>
</dbReference>
<evidence type="ECO:0000256" key="1">
    <source>
        <dbReference type="ARBA" id="ARBA00022737"/>
    </source>
</evidence>
<dbReference type="Proteomes" id="UP001352852">
    <property type="component" value="Unassembled WGS sequence"/>
</dbReference>
<reference evidence="3 4" key="1">
    <citation type="submission" date="2021-06" db="EMBL/GenBank/DDBJ databases">
        <authorList>
            <person name="Palmer J.M."/>
        </authorList>
    </citation>
    <scope>NUCLEOTIDE SEQUENCE [LARGE SCALE GENOMIC DNA]</scope>
    <source>
        <strain evidence="3 4">CL_MEX2019</strain>
        <tissue evidence="3">Muscle</tissue>
    </source>
</reference>
<organism evidence="3 4">
    <name type="scientific">Characodon lateralis</name>
    <dbReference type="NCBI Taxonomy" id="208331"/>
    <lineage>
        <taxon>Eukaryota</taxon>
        <taxon>Metazoa</taxon>
        <taxon>Chordata</taxon>
        <taxon>Craniata</taxon>
        <taxon>Vertebrata</taxon>
        <taxon>Euteleostomi</taxon>
        <taxon>Actinopterygii</taxon>
        <taxon>Neopterygii</taxon>
        <taxon>Teleostei</taxon>
        <taxon>Neoteleostei</taxon>
        <taxon>Acanthomorphata</taxon>
        <taxon>Ovalentaria</taxon>
        <taxon>Atherinomorphae</taxon>
        <taxon>Cyprinodontiformes</taxon>
        <taxon>Goodeidae</taxon>
        <taxon>Characodon</taxon>
    </lineage>
</organism>
<proteinExistence type="predicted"/>
<feature type="domain" description="Fibronectin type-III" evidence="2">
    <location>
        <begin position="11"/>
        <end position="102"/>
    </location>
</feature>
<evidence type="ECO:0000259" key="2">
    <source>
        <dbReference type="PROSITE" id="PS50853"/>
    </source>
</evidence>
<dbReference type="Pfam" id="PF00041">
    <property type="entry name" value="fn3"/>
    <property type="match status" value="1"/>
</dbReference>
<dbReference type="PANTHER" id="PTHR46708">
    <property type="entry name" value="TENASCIN"/>
    <property type="match status" value="1"/>
</dbReference>
<keyword evidence="1" id="KW-0677">Repeat</keyword>